<evidence type="ECO:0000313" key="4">
    <source>
        <dbReference type="Proteomes" id="UP000320300"/>
    </source>
</evidence>
<dbReference type="PANTHER" id="PTHR14239">
    <property type="entry name" value="DUDULIN-RELATED"/>
    <property type="match status" value="1"/>
</dbReference>
<evidence type="ECO:0000259" key="2">
    <source>
        <dbReference type="Pfam" id="PF03807"/>
    </source>
</evidence>
<accession>A0A521FDY8</accession>
<organism evidence="3 4">
    <name type="scientific">Pedobacter westerhofensis</name>
    <dbReference type="NCBI Taxonomy" id="425512"/>
    <lineage>
        <taxon>Bacteria</taxon>
        <taxon>Pseudomonadati</taxon>
        <taxon>Bacteroidota</taxon>
        <taxon>Sphingobacteriia</taxon>
        <taxon>Sphingobacteriales</taxon>
        <taxon>Sphingobacteriaceae</taxon>
        <taxon>Pedobacter</taxon>
    </lineage>
</organism>
<dbReference type="EMBL" id="FXTN01000011">
    <property type="protein sequence ID" value="SMO94412.1"/>
    <property type="molecule type" value="Genomic_DNA"/>
</dbReference>
<keyword evidence="4" id="KW-1185">Reference proteome</keyword>
<dbReference type="GO" id="GO:0016491">
    <property type="term" value="F:oxidoreductase activity"/>
    <property type="evidence" value="ECO:0007669"/>
    <property type="project" value="UniProtKB-KW"/>
</dbReference>
<reference evidence="3 4" key="1">
    <citation type="submission" date="2017-05" db="EMBL/GenBank/DDBJ databases">
        <authorList>
            <person name="Varghese N."/>
            <person name="Submissions S."/>
        </authorList>
    </citation>
    <scope>NUCLEOTIDE SEQUENCE [LARGE SCALE GENOMIC DNA]</scope>
    <source>
        <strain evidence="3 4">DSM 19036</strain>
    </source>
</reference>
<keyword evidence="1" id="KW-0560">Oxidoreductase</keyword>
<feature type="domain" description="Pyrroline-5-carboxylate reductase catalytic N-terminal" evidence="2">
    <location>
        <begin position="3"/>
        <end position="92"/>
    </location>
</feature>
<dbReference type="Gene3D" id="3.40.50.720">
    <property type="entry name" value="NAD(P)-binding Rossmann-like Domain"/>
    <property type="match status" value="1"/>
</dbReference>
<dbReference type="Pfam" id="PF03807">
    <property type="entry name" value="F420_oxidored"/>
    <property type="match status" value="1"/>
</dbReference>
<dbReference type="RefSeq" id="WP_142530181.1">
    <property type="nucleotide sequence ID" value="NZ_CBCSJO010000001.1"/>
</dbReference>
<proteinExistence type="predicted"/>
<sequence>MKTGIIGAGHIGKALAKKLVNAGYPVILSNSRGVESLQPFIKELGTLALAGTNEDASNADVVILAVRWEQIPDVVSKLKKQLAGKIVIDASNRPQENKSAKPASIVVAELLPDSKIVKAFNCLFARWLEADPAVNGGKRVSFISGDHPSANETVGKMITQLGFKVVDLGSLEQAGPVTDLGTALSGLNLVSYPA</sequence>
<dbReference type="Proteomes" id="UP000320300">
    <property type="component" value="Unassembled WGS sequence"/>
</dbReference>
<protein>
    <recommendedName>
        <fullName evidence="2">Pyrroline-5-carboxylate reductase catalytic N-terminal domain-containing protein</fullName>
    </recommendedName>
</protein>
<dbReference type="AlphaFoldDB" id="A0A521FDY8"/>
<dbReference type="OrthoDB" id="9786864at2"/>
<dbReference type="InterPro" id="IPR036291">
    <property type="entry name" value="NAD(P)-bd_dom_sf"/>
</dbReference>
<evidence type="ECO:0000313" key="3">
    <source>
        <dbReference type="EMBL" id="SMO94412.1"/>
    </source>
</evidence>
<evidence type="ECO:0000256" key="1">
    <source>
        <dbReference type="ARBA" id="ARBA00023002"/>
    </source>
</evidence>
<dbReference type="InterPro" id="IPR028939">
    <property type="entry name" value="P5C_Rdtase_cat_N"/>
</dbReference>
<dbReference type="InterPro" id="IPR051267">
    <property type="entry name" value="STEAP_metalloreductase"/>
</dbReference>
<dbReference type="SUPFAM" id="SSF51735">
    <property type="entry name" value="NAD(P)-binding Rossmann-fold domains"/>
    <property type="match status" value="1"/>
</dbReference>
<gene>
    <name evidence="3" type="ORF">SAMN06265348_111216</name>
</gene>
<name>A0A521FDY8_9SPHI</name>